<dbReference type="EMBL" id="JAUSUR010000003">
    <property type="protein sequence ID" value="MDQ0361195.1"/>
    <property type="molecule type" value="Genomic_DNA"/>
</dbReference>
<dbReference type="InterPro" id="IPR006638">
    <property type="entry name" value="Elp3/MiaA/NifB-like_rSAM"/>
</dbReference>
<keyword evidence="6" id="KW-1185">Reference proteome</keyword>
<dbReference type="InterPro" id="IPR040086">
    <property type="entry name" value="MJ0683-like"/>
</dbReference>
<comment type="caution">
    <text evidence="5">The sequence shown here is derived from an EMBL/GenBank/DDBJ whole genome shotgun (WGS) entry which is preliminary data.</text>
</comment>
<dbReference type="Proteomes" id="UP001230220">
    <property type="component" value="Unassembled WGS sequence"/>
</dbReference>
<gene>
    <name evidence="5" type="ORF">J2S15_001942</name>
</gene>
<protein>
    <submittedName>
        <fullName evidence="5">DNA repair photolyase</fullName>
    </submittedName>
</protein>
<proteinExistence type="predicted"/>
<evidence type="ECO:0000313" key="5">
    <source>
        <dbReference type="EMBL" id="MDQ0361195.1"/>
    </source>
</evidence>
<evidence type="ECO:0000256" key="3">
    <source>
        <dbReference type="ARBA" id="ARBA00023014"/>
    </source>
</evidence>
<keyword evidence="2" id="KW-0408">Iron</keyword>
<dbReference type="SFLD" id="SFLDS00029">
    <property type="entry name" value="Radical_SAM"/>
    <property type="match status" value="1"/>
</dbReference>
<feature type="domain" description="Radical SAM core" evidence="4">
    <location>
        <begin position="18"/>
        <end position="262"/>
    </location>
</feature>
<keyword evidence="3" id="KW-0411">Iron-sulfur</keyword>
<dbReference type="CDD" id="cd01335">
    <property type="entry name" value="Radical_SAM"/>
    <property type="match status" value="1"/>
</dbReference>
<dbReference type="PANTHER" id="PTHR43432:SF5">
    <property type="entry name" value="ELP3_MIAA_NIFB-LIKE RADICAL SAM CORE DOMAIN-CONTAINING PROTEIN"/>
    <property type="match status" value="1"/>
</dbReference>
<accession>A0ABU0E2T1</accession>
<dbReference type="SMART" id="SM00729">
    <property type="entry name" value="Elp3"/>
    <property type="match status" value="1"/>
</dbReference>
<name>A0ABU0E2T1_9FIRM</name>
<evidence type="ECO:0000256" key="2">
    <source>
        <dbReference type="ARBA" id="ARBA00023004"/>
    </source>
</evidence>
<evidence type="ECO:0000256" key="1">
    <source>
        <dbReference type="ARBA" id="ARBA00022723"/>
    </source>
</evidence>
<evidence type="ECO:0000313" key="6">
    <source>
        <dbReference type="Proteomes" id="UP001230220"/>
    </source>
</evidence>
<dbReference type="InterPro" id="IPR058240">
    <property type="entry name" value="rSAM_sf"/>
</dbReference>
<keyword evidence="1" id="KW-0479">Metal-binding</keyword>
<dbReference type="PROSITE" id="PS51918">
    <property type="entry name" value="RADICAL_SAM"/>
    <property type="match status" value="1"/>
</dbReference>
<dbReference type="SFLD" id="SFLDG01084">
    <property type="entry name" value="Uncharacterised_Radical_SAM_Su"/>
    <property type="match status" value="1"/>
</dbReference>
<dbReference type="PANTHER" id="PTHR43432">
    <property type="entry name" value="SLR0285 PROTEIN"/>
    <property type="match status" value="1"/>
</dbReference>
<dbReference type="Gene3D" id="3.80.30.30">
    <property type="match status" value="1"/>
</dbReference>
<dbReference type="InterPro" id="IPR007197">
    <property type="entry name" value="rSAM"/>
</dbReference>
<dbReference type="RefSeq" id="WP_307407714.1">
    <property type="nucleotide sequence ID" value="NZ_JAUSUR010000003.1"/>
</dbReference>
<sequence>MNYKKITCKTALHKLRPGRLPFDYDLNIYRGCAHNCIYCYAMYSHKYMDSEEYFDEIYIKENVAEVLEKELSKWKTKKKVNIGGVCDSYQPIENREQLMPEILKICIKYKIPITISTKSDLLLRDIELMNELSQVAEINIAATITTMDEDVRRRIESGAVPSLRRFEMLRRLKEETDAIVGVHLMPIIPYITDTRVNLDEIYRRAAECNVDYVLPGIMYLRGPTRKVFFEKTEVLFPQQHEKLKKMYAYKNDRNPYKTVLYKYIGELRKKYGFPSTNKVDYQPKTHKQLSMFDKKKVEK</sequence>
<dbReference type="Pfam" id="PF04055">
    <property type="entry name" value="Radical_SAM"/>
    <property type="match status" value="1"/>
</dbReference>
<dbReference type="SUPFAM" id="SSF102114">
    <property type="entry name" value="Radical SAM enzymes"/>
    <property type="match status" value="1"/>
</dbReference>
<evidence type="ECO:0000259" key="4">
    <source>
        <dbReference type="PROSITE" id="PS51918"/>
    </source>
</evidence>
<reference evidence="5 6" key="1">
    <citation type="submission" date="2023-07" db="EMBL/GenBank/DDBJ databases">
        <title>Genomic Encyclopedia of Type Strains, Phase IV (KMG-IV): sequencing the most valuable type-strain genomes for metagenomic binning, comparative biology and taxonomic classification.</title>
        <authorList>
            <person name="Goeker M."/>
        </authorList>
    </citation>
    <scope>NUCLEOTIDE SEQUENCE [LARGE SCALE GENOMIC DNA]</scope>
    <source>
        <strain evidence="5 6">DSM 16784</strain>
    </source>
</reference>
<organism evidence="5 6">
    <name type="scientific">Breznakia pachnodae</name>
    <dbReference type="NCBI Taxonomy" id="265178"/>
    <lineage>
        <taxon>Bacteria</taxon>
        <taxon>Bacillati</taxon>
        <taxon>Bacillota</taxon>
        <taxon>Erysipelotrichia</taxon>
        <taxon>Erysipelotrichales</taxon>
        <taxon>Erysipelotrichaceae</taxon>
        <taxon>Breznakia</taxon>
    </lineage>
</organism>